<organism evidence="2 3">
    <name type="scientific">Penicillium malachiteum</name>
    <dbReference type="NCBI Taxonomy" id="1324776"/>
    <lineage>
        <taxon>Eukaryota</taxon>
        <taxon>Fungi</taxon>
        <taxon>Dikarya</taxon>
        <taxon>Ascomycota</taxon>
        <taxon>Pezizomycotina</taxon>
        <taxon>Eurotiomycetes</taxon>
        <taxon>Eurotiomycetidae</taxon>
        <taxon>Eurotiales</taxon>
        <taxon>Aspergillaceae</taxon>
        <taxon>Penicillium</taxon>
    </lineage>
</organism>
<dbReference type="InterPro" id="IPR000182">
    <property type="entry name" value="GNAT_dom"/>
</dbReference>
<feature type="domain" description="N-acetyltransferase" evidence="1">
    <location>
        <begin position="4"/>
        <end position="187"/>
    </location>
</feature>
<dbReference type="AlphaFoldDB" id="A0AAD6HRJ3"/>
<evidence type="ECO:0000313" key="3">
    <source>
        <dbReference type="Proteomes" id="UP001215712"/>
    </source>
</evidence>
<dbReference type="EMBL" id="JAQJAN010000003">
    <property type="protein sequence ID" value="KAJ5733410.1"/>
    <property type="molecule type" value="Genomic_DNA"/>
</dbReference>
<comment type="caution">
    <text evidence="2">The sequence shown here is derived from an EMBL/GenBank/DDBJ whole genome shotgun (WGS) entry which is preliminary data.</text>
</comment>
<reference evidence="2" key="2">
    <citation type="submission" date="2023-01" db="EMBL/GenBank/DDBJ databases">
        <authorList>
            <person name="Petersen C."/>
        </authorList>
    </citation>
    <scope>NUCLEOTIDE SEQUENCE</scope>
    <source>
        <strain evidence="2">IBT 17514</strain>
    </source>
</reference>
<dbReference type="Pfam" id="PF13508">
    <property type="entry name" value="Acetyltransf_7"/>
    <property type="match status" value="1"/>
</dbReference>
<accession>A0AAD6HRJ3</accession>
<evidence type="ECO:0000313" key="2">
    <source>
        <dbReference type="EMBL" id="KAJ5733410.1"/>
    </source>
</evidence>
<protein>
    <recommendedName>
        <fullName evidence="1">N-acetyltransferase domain-containing protein</fullName>
    </recommendedName>
</protein>
<sequence length="194" mass="21779">MIPLTFRLATPDDAPSIQDLVQTAFRAADTRKNWTADLELGRDFSVELSSVLNTIKKPNQGILLAFSGVTAGGAPSENESEHLVASVEITKKGPTRARFSLFSVRHEYQQAGIGRRVLAQAELYCREKWGSVIFELDALSTREELIAWYERQGYEQTGMLTSFPVQLYPDLDLSHDLAFVEMEKRVEVEVQARA</sequence>
<dbReference type="CDD" id="cd04301">
    <property type="entry name" value="NAT_SF"/>
    <property type="match status" value="1"/>
</dbReference>
<dbReference type="GO" id="GO:0016747">
    <property type="term" value="F:acyltransferase activity, transferring groups other than amino-acyl groups"/>
    <property type="evidence" value="ECO:0007669"/>
    <property type="project" value="InterPro"/>
</dbReference>
<dbReference type="InterPro" id="IPR016181">
    <property type="entry name" value="Acyl_CoA_acyltransferase"/>
</dbReference>
<dbReference type="Gene3D" id="3.40.630.30">
    <property type="match status" value="1"/>
</dbReference>
<reference evidence="2" key="1">
    <citation type="journal article" date="2023" name="IMA Fungus">
        <title>Comparative genomic study of the Penicillium genus elucidates a diverse pangenome and 15 lateral gene transfer events.</title>
        <authorList>
            <person name="Petersen C."/>
            <person name="Sorensen T."/>
            <person name="Nielsen M.R."/>
            <person name="Sondergaard T.E."/>
            <person name="Sorensen J.L."/>
            <person name="Fitzpatrick D.A."/>
            <person name="Frisvad J.C."/>
            <person name="Nielsen K.L."/>
        </authorList>
    </citation>
    <scope>NUCLEOTIDE SEQUENCE</scope>
    <source>
        <strain evidence="2">IBT 17514</strain>
    </source>
</reference>
<dbReference type="PROSITE" id="PS51186">
    <property type="entry name" value="GNAT"/>
    <property type="match status" value="1"/>
</dbReference>
<proteinExistence type="predicted"/>
<name>A0AAD6HRJ3_9EURO</name>
<gene>
    <name evidence="2" type="ORF">N7493_002196</name>
</gene>
<evidence type="ECO:0000259" key="1">
    <source>
        <dbReference type="PROSITE" id="PS51186"/>
    </source>
</evidence>
<dbReference type="SUPFAM" id="SSF55729">
    <property type="entry name" value="Acyl-CoA N-acyltransferases (Nat)"/>
    <property type="match status" value="1"/>
</dbReference>
<keyword evidence="3" id="KW-1185">Reference proteome</keyword>
<dbReference type="Proteomes" id="UP001215712">
    <property type="component" value="Unassembled WGS sequence"/>
</dbReference>